<dbReference type="Pfam" id="PF11804">
    <property type="entry name" value="DUF3325"/>
    <property type="match status" value="1"/>
</dbReference>
<keyword evidence="3" id="KW-1185">Reference proteome</keyword>
<keyword evidence="1" id="KW-1133">Transmembrane helix</keyword>
<evidence type="ECO:0000313" key="2">
    <source>
        <dbReference type="EMBL" id="MET1490640.1"/>
    </source>
</evidence>
<name>A0ABV2CRW5_9RHOO</name>
<keyword evidence="1" id="KW-0472">Membrane</keyword>
<reference evidence="2 3" key="1">
    <citation type="submission" date="2024-07" db="EMBL/GenBank/DDBJ databases">
        <title>Uliginosibacterium paludis KCTC:42655.</title>
        <authorList>
            <person name="Kim M.K."/>
        </authorList>
    </citation>
    <scope>NUCLEOTIDE SEQUENCE [LARGE SCALE GENOMIC DNA]</scope>
    <source>
        <strain evidence="2 3">KCTC 42655</strain>
    </source>
</reference>
<organism evidence="2 3">
    <name type="scientific">Uliginosibacterium paludis</name>
    <dbReference type="NCBI Taxonomy" id="1615952"/>
    <lineage>
        <taxon>Bacteria</taxon>
        <taxon>Pseudomonadati</taxon>
        <taxon>Pseudomonadota</taxon>
        <taxon>Betaproteobacteria</taxon>
        <taxon>Rhodocyclales</taxon>
        <taxon>Zoogloeaceae</taxon>
        <taxon>Uliginosibacterium</taxon>
    </lineage>
</organism>
<comment type="caution">
    <text evidence="2">The sequence shown here is derived from an EMBL/GenBank/DDBJ whole genome shotgun (WGS) entry which is preliminary data.</text>
</comment>
<dbReference type="Proteomes" id="UP001548590">
    <property type="component" value="Unassembled WGS sequence"/>
</dbReference>
<dbReference type="EMBL" id="JBEWLZ010000006">
    <property type="protein sequence ID" value="MET1490640.1"/>
    <property type="molecule type" value="Genomic_DNA"/>
</dbReference>
<evidence type="ECO:0000256" key="1">
    <source>
        <dbReference type="SAM" id="Phobius"/>
    </source>
</evidence>
<keyword evidence="1" id="KW-0812">Transmembrane</keyword>
<dbReference type="InterPro" id="IPR021762">
    <property type="entry name" value="DUF3325"/>
</dbReference>
<accession>A0ABV2CRW5</accession>
<evidence type="ECO:0000313" key="3">
    <source>
        <dbReference type="Proteomes" id="UP001548590"/>
    </source>
</evidence>
<gene>
    <name evidence="2" type="ORF">ABVT11_12455</name>
</gene>
<protein>
    <submittedName>
        <fullName evidence="2">DUF3325 domain-containing protein</fullName>
    </submittedName>
</protein>
<sequence>MMALASFVLLFIGLEALCLGMDRHARQLAGSTLPGPLARCARVLGCMALLGSAMLEIAQRGLSIGLTAWFGLLTLAAMTLVLALSYRPAWLGARLIRALLGRAFGSGPSARP</sequence>
<proteinExistence type="predicted"/>
<dbReference type="RefSeq" id="WP_345927609.1">
    <property type="nucleotide sequence ID" value="NZ_JBDIVF010000004.1"/>
</dbReference>
<feature type="transmembrane region" description="Helical" evidence="1">
    <location>
        <begin position="62"/>
        <end position="86"/>
    </location>
</feature>